<proteinExistence type="predicted"/>
<dbReference type="Gene3D" id="3.40.50.1580">
    <property type="entry name" value="Nucleoside phosphorylase domain"/>
    <property type="match status" value="1"/>
</dbReference>
<dbReference type="SUPFAM" id="SSF53167">
    <property type="entry name" value="Purine and uridine phosphorylases"/>
    <property type="match status" value="1"/>
</dbReference>
<gene>
    <name evidence="2" type="ORF">H6G74_05860</name>
</gene>
<reference evidence="2 3" key="1">
    <citation type="journal article" date="2020" name="ISME J.">
        <title>Comparative genomics reveals insights into cyanobacterial evolution and habitat adaptation.</title>
        <authorList>
            <person name="Chen M.Y."/>
            <person name="Teng W.K."/>
            <person name="Zhao L."/>
            <person name="Hu C.X."/>
            <person name="Zhou Y.K."/>
            <person name="Han B.P."/>
            <person name="Song L.R."/>
            <person name="Shu W.S."/>
        </authorList>
    </citation>
    <scope>NUCLEOTIDE SEQUENCE [LARGE SCALE GENOMIC DNA]</scope>
    <source>
        <strain evidence="2 3">FACHB-130</strain>
    </source>
</reference>
<organism evidence="2 3">
    <name type="scientific">Nostoc spongiaeforme FACHB-130</name>
    <dbReference type="NCBI Taxonomy" id="1357510"/>
    <lineage>
        <taxon>Bacteria</taxon>
        <taxon>Bacillati</taxon>
        <taxon>Cyanobacteriota</taxon>
        <taxon>Cyanophyceae</taxon>
        <taxon>Nostocales</taxon>
        <taxon>Nostocaceae</taxon>
        <taxon>Nostoc</taxon>
    </lineage>
</organism>
<dbReference type="EMBL" id="JACJTB010000004">
    <property type="protein sequence ID" value="MBD2593854.1"/>
    <property type="molecule type" value="Genomic_DNA"/>
</dbReference>
<dbReference type="RefSeq" id="WP_190966780.1">
    <property type="nucleotide sequence ID" value="NZ_JACJTB010000004.1"/>
</dbReference>
<evidence type="ECO:0000313" key="2">
    <source>
        <dbReference type="EMBL" id="MBD2593854.1"/>
    </source>
</evidence>
<dbReference type="InterPro" id="IPR035994">
    <property type="entry name" value="Nucleoside_phosphorylase_sf"/>
</dbReference>
<protein>
    <submittedName>
        <fullName evidence="2">Phosphorylase</fullName>
    </submittedName>
</protein>
<dbReference type="InterPro" id="IPR000845">
    <property type="entry name" value="Nucleoside_phosphorylase_d"/>
</dbReference>
<accession>A0ABR8FQY5</accession>
<dbReference type="Proteomes" id="UP000603457">
    <property type="component" value="Unassembled WGS sequence"/>
</dbReference>
<sequence>MMNTVILVPQGAEYKAVCRGLRKNMESIPTVLAIPVGMQPLTKYLQQWDKQHSPAKVLVMGLCGSLRQNYAVGDVVLYQNCTYQGLVQECDRTLMNQLSAVQQKVSLVKGLTSDRVIWSATEKSSLAATSNCDVVDMESFAALQFFQVMGIEVTVLRVVSDDSLHDIPDLSDAISTDGSLQTLPLAWSLISQPIAATRLIRGSLQGLKVLEKVTQALLNRHLINT</sequence>
<evidence type="ECO:0000259" key="1">
    <source>
        <dbReference type="Pfam" id="PF01048"/>
    </source>
</evidence>
<keyword evidence="3" id="KW-1185">Reference proteome</keyword>
<dbReference type="Pfam" id="PF01048">
    <property type="entry name" value="PNP_UDP_1"/>
    <property type="match status" value="1"/>
</dbReference>
<evidence type="ECO:0000313" key="3">
    <source>
        <dbReference type="Proteomes" id="UP000603457"/>
    </source>
</evidence>
<comment type="caution">
    <text evidence="2">The sequence shown here is derived from an EMBL/GenBank/DDBJ whole genome shotgun (WGS) entry which is preliminary data.</text>
</comment>
<feature type="domain" description="Nucleoside phosphorylase" evidence="1">
    <location>
        <begin position="50"/>
        <end position="161"/>
    </location>
</feature>
<name>A0ABR8FQY5_9NOSO</name>